<keyword evidence="2" id="KW-1185">Reference proteome</keyword>
<dbReference type="EMBL" id="BSXS01007749">
    <property type="protein sequence ID" value="GME90107.1"/>
    <property type="molecule type" value="Genomic_DNA"/>
</dbReference>
<dbReference type="Proteomes" id="UP001165064">
    <property type="component" value="Unassembled WGS sequence"/>
</dbReference>
<organism evidence="1 2">
    <name type="scientific">Ambrosiozyma monospora</name>
    <name type="common">Yeast</name>
    <name type="synonym">Endomycopsis monosporus</name>
    <dbReference type="NCBI Taxonomy" id="43982"/>
    <lineage>
        <taxon>Eukaryota</taxon>
        <taxon>Fungi</taxon>
        <taxon>Dikarya</taxon>
        <taxon>Ascomycota</taxon>
        <taxon>Saccharomycotina</taxon>
        <taxon>Pichiomycetes</taxon>
        <taxon>Pichiales</taxon>
        <taxon>Pichiaceae</taxon>
        <taxon>Ambrosiozyma</taxon>
    </lineage>
</organism>
<reference evidence="1" key="1">
    <citation type="submission" date="2023-04" db="EMBL/GenBank/DDBJ databases">
        <title>Ambrosiozyma monospora NBRC 10751.</title>
        <authorList>
            <person name="Ichikawa N."/>
            <person name="Sato H."/>
            <person name="Tonouchi N."/>
        </authorList>
    </citation>
    <scope>NUCLEOTIDE SEQUENCE</scope>
    <source>
        <strain evidence="1">NBRC 10751</strain>
    </source>
</reference>
<name>A0ACB5TJU3_AMBMO</name>
<evidence type="ECO:0000313" key="1">
    <source>
        <dbReference type="EMBL" id="GME90107.1"/>
    </source>
</evidence>
<proteinExistence type="predicted"/>
<evidence type="ECO:0000313" key="2">
    <source>
        <dbReference type="Proteomes" id="UP001165064"/>
    </source>
</evidence>
<protein>
    <submittedName>
        <fullName evidence="1">Unnamed protein product</fullName>
    </submittedName>
</protein>
<comment type="caution">
    <text evidence="1">The sequence shown here is derived from an EMBL/GenBank/DDBJ whole genome shotgun (WGS) entry which is preliminary data.</text>
</comment>
<sequence length="262" mass="29249">MRLYAPRVVDLTSDTTSSSSSSCCSSDIEEISVITIEDEPEMKVKNENTVKAEPDTSVCSLEYDSSSIKSEPISISQMIKREEWEEADSEFEDGHKYTYVKSESEATTPEIKDEQDLNLEQINLLKSLLAQHAQQQALPSFPSSKKTSTRKPKLKYRPPNGTVLNINDLDVSQNLEDQLEIGDLSFLHYALTYSKKMVVITGAGISVGSGIPDFRSSNGLFNDLASKGTGSAYLNKEDCKDSIRKTLIVLKYNFHIYKLKSH</sequence>
<accession>A0ACB5TJU3</accession>
<gene>
    <name evidence="1" type="ORF">Amon02_000864300</name>
</gene>